<sequence>MALLRELSSKRLPDNLVFVFERIYVFDCCFTTGDWEQDYKAYVAKVINQQKEMYPESSIKILDFREGDKENRIASAFADYDHITIMDYPRHYEGCPLLSLEVIHHFLKSTENWLSVAQQNILIMHSELGGWPVLAFMAAALALYRKYFTVETKALEIVYKRAPNDMLSNMSPLNPIPSQLRYLQYVSRRNVTDMECPPADKALTLDCVIMRMIPDFVGKGGCCPVLRIYGRDPLLNVDKTPKLLISTPRRRRRKNIWYNNQAESEVVNIYINCHIQGDIVLECIGLDDDIMKEKIMYRTMFNTSFIESNTLILNRDEIDVHWDAKEQFHKDFRAELLFSEMEPSASMVPVDLSYFEEKGLPVFAKVQDMLGSGDWLVPKNDDALKRLHQMPLSDVVNEMLKTSFQRTEPKNMLQTLTKRNNDQDKNITVGPRSISLPRQLPSSTQTSVDASKTSLSLSSSMLPPIILPRETATASSMSPPAPPPPPPVFNLRKKLKPLHWSKINQPPQGSMWFESQKHGETSRALEFDMSELENLFSASSPNSD</sequence>
<gene>
    <name evidence="7" type="ORF">HannXRQ_Chr05g0148681</name>
    <name evidence="6" type="ORF">HanXRQr2_Chr05g0203791</name>
</gene>
<dbReference type="Gene3D" id="1.20.58.2220">
    <property type="entry name" value="Formin, FH2 domain"/>
    <property type="match status" value="1"/>
</dbReference>
<dbReference type="InterPro" id="IPR015425">
    <property type="entry name" value="FH2_Formin"/>
</dbReference>
<dbReference type="SUPFAM" id="SSF52799">
    <property type="entry name" value="(Phosphotyrosine protein) phosphatases II"/>
    <property type="match status" value="1"/>
</dbReference>
<evidence type="ECO:0000313" key="6">
    <source>
        <dbReference type="EMBL" id="KAF5805001.1"/>
    </source>
</evidence>
<reference evidence="7" key="2">
    <citation type="submission" date="2017-02" db="EMBL/GenBank/DDBJ databases">
        <title>Sunflower complete genome.</title>
        <authorList>
            <person name="Langlade N."/>
            <person name="Munos S."/>
        </authorList>
    </citation>
    <scope>NUCLEOTIDE SEQUENCE [LARGE SCALE GENOMIC DNA]</scope>
    <source>
        <tissue evidence="7">Leaves</tissue>
    </source>
</reference>
<dbReference type="OMA" id="IMKEKIM"/>
<evidence type="ECO:0000259" key="4">
    <source>
        <dbReference type="PROSITE" id="PS51182"/>
    </source>
</evidence>
<dbReference type="InterPro" id="IPR029021">
    <property type="entry name" value="Prot-tyrosine_phosphatase-like"/>
</dbReference>
<dbReference type="Gene3D" id="2.60.40.1110">
    <property type="match status" value="1"/>
</dbReference>
<dbReference type="STRING" id="4232.A0A251UQ71"/>
<name>A0A251UQ71_HELAN</name>
<evidence type="ECO:0000256" key="3">
    <source>
        <dbReference type="SAM" id="MobiDB-lite"/>
    </source>
</evidence>
<keyword evidence="8" id="KW-1185">Reference proteome</keyword>
<accession>A0A251UQ71</accession>
<dbReference type="InterPro" id="IPR042201">
    <property type="entry name" value="FH2_Formin_sf"/>
</dbReference>
<dbReference type="Proteomes" id="UP000215914">
    <property type="component" value="Chromosome 5"/>
</dbReference>
<protein>
    <submittedName>
        <fullName evidence="7">Putative C2 domain, Formin, FH2 domain, Protein-tyrosine phosphatase-like protein</fullName>
    </submittedName>
    <submittedName>
        <fullName evidence="6">Tensin phosphatase, C2 domain, formin, FH2 domain, protein-tyrosine phosphatase</fullName>
    </submittedName>
</protein>
<dbReference type="GO" id="GO:0004721">
    <property type="term" value="F:phosphoprotein phosphatase activity"/>
    <property type="evidence" value="ECO:0007669"/>
    <property type="project" value="UniProtKB-KW"/>
</dbReference>
<keyword evidence="2" id="KW-0378">Hydrolase</keyword>
<dbReference type="EMBL" id="CM007894">
    <property type="protein sequence ID" value="OTG25530.1"/>
    <property type="molecule type" value="Genomic_DNA"/>
</dbReference>
<evidence type="ECO:0000259" key="5">
    <source>
        <dbReference type="PROSITE" id="PS51444"/>
    </source>
</evidence>
<feature type="domain" description="C2 tensin-type" evidence="4">
    <location>
        <begin position="200"/>
        <end position="341"/>
    </location>
</feature>
<evidence type="ECO:0000256" key="1">
    <source>
        <dbReference type="ARBA" id="ARBA00006468"/>
    </source>
</evidence>
<evidence type="ECO:0000313" key="8">
    <source>
        <dbReference type="Proteomes" id="UP000215914"/>
    </source>
</evidence>
<comment type="similarity">
    <text evidence="1">Belongs to the formin-like family. Class-II subfamily.</text>
</comment>
<feature type="domain" description="FH2" evidence="5">
    <location>
        <begin position="485"/>
        <end position="544"/>
    </location>
</feature>
<dbReference type="AlphaFoldDB" id="A0A251UQ71"/>
<proteinExistence type="inferred from homology"/>
<evidence type="ECO:0000313" key="7">
    <source>
        <dbReference type="EMBL" id="OTG25530.1"/>
    </source>
</evidence>
<dbReference type="InParanoid" id="A0A251UQ71"/>
<feature type="compositionally biased region" description="Polar residues" evidence="3">
    <location>
        <begin position="440"/>
        <end position="453"/>
    </location>
</feature>
<dbReference type="PROSITE" id="PS51182">
    <property type="entry name" value="C2_TENSIN"/>
    <property type="match status" value="1"/>
</dbReference>
<dbReference type="PANTHER" id="PTHR45733">
    <property type="entry name" value="FORMIN-J"/>
    <property type="match status" value="1"/>
</dbReference>
<dbReference type="SUPFAM" id="SSF49562">
    <property type="entry name" value="C2 domain (Calcium/lipid-binding domain, CaLB)"/>
    <property type="match status" value="1"/>
</dbReference>
<organism evidence="7 8">
    <name type="scientific">Helianthus annuus</name>
    <name type="common">Common sunflower</name>
    <dbReference type="NCBI Taxonomy" id="4232"/>
    <lineage>
        <taxon>Eukaryota</taxon>
        <taxon>Viridiplantae</taxon>
        <taxon>Streptophyta</taxon>
        <taxon>Embryophyta</taxon>
        <taxon>Tracheophyta</taxon>
        <taxon>Spermatophyta</taxon>
        <taxon>Magnoliopsida</taxon>
        <taxon>eudicotyledons</taxon>
        <taxon>Gunneridae</taxon>
        <taxon>Pentapetalae</taxon>
        <taxon>asterids</taxon>
        <taxon>campanulids</taxon>
        <taxon>Asterales</taxon>
        <taxon>Asteraceae</taxon>
        <taxon>Asteroideae</taxon>
        <taxon>Heliantheae alliance</taxon>
        <taxon>Heliantheae</taxon>
        <taxon>Helianthus</taxon>
    </lineage>
</organism>
<dbReference type="InterPro" id="IPR051144">
    <property type="entry name" value="Formin_homology_domain"/>
</dbReference>
<dbReference type="InterPro" id="IPR014020">
    <property type="entry name" value="Tensin_C2-dom"/>
</dbReference>
<dbReference type="Gramene" id="mRNA:HanXRQr2_Chr05g0203791">
    <property type="protein sequence ID" value="mRNA:HanXRQr2_Chr05g0203791"/>
    <property type="gene ID" value="HanXRQr2_Chr05g0203791"/>
</dbReference>
<evidence type="ECO:0000256" key="2">
    <source>
        <dbReference type="ARBA" id="ARBA00022912"/>
    </source>
</evidence>
<dbReference type="Gene3D" id="3.90.190.10">
    <property type="entry name" value="Protein tyrosine phosphatase superfamily"/>
    <property type="match status" value="1"/>
</dbReference>
<dbReference type="SMART" id="SM01326">
    <property type="entry name" value="PTEN_C2"/>
    <property type="match status" value="1"/>
</dbReference>
<reference evidence="6 8" key="1">
    <citation type="journal article" date="2017" name="Nature">
        <title>The sunflower genome provides insights into oil metabolism, flowering and Asterid evolution.</title>
        <authorList>
            <person name="Badouin H."/>
            <person name="Gouzy J."/>
            <person name="Grassa C.J."/>
            <person name="Murat F."/>
            <person name="Staton S.E."/>
            <person name="Cottret L."/>
            <person name="Lelandais-Briere C."/>
            <person name="Owens G.L."/>
            <person name="Carrere S."/>
            <person name="Mayjonade B."/>
            <person name="Legrand L."/>
            <person name="Gill N."/>
            <person name="Kane N.C."/>
            <person name="Bowers J.E."/>
            <person name="Hubner S."/>
            <person name="Bellec A."/>
            <person name="Berard A."/>
            <person name="Berges H."/>
            <person name="Blanchet N."/>
            <person name="Boniface M.C."/>
            <person name="Brunel D."/>
            <person name="Catrice O."/>
            <person name="Chaidir N."/>
            <person name="Claudel C."/>
            <person name="Donnadieu C."/>
            <person name="Faraut T."/>
            <person name="Fievet G."/>
            <person name="Helmstetter N."/>
            <person name="King M."/>
            <person name="Knapp S.J."/>
            <person name="Lai Z."/>
            <person name="Le Paslier M.C."/>
            <person name="Lippi Y."/>
            <person name="Lorenzon L."/>
            <person name="Mandel J.R."/>
            <person name="Marage G."/>
            <person name="Marchand G."/>
            <person name="Marquand E."/>
            <person name="Bret-Mestries E."/>
            <person name="Morien E."/>
            <person name="Nambeesan S."/>
            <person name="Nguyen T."/>
            <person name="Pegot-Espagnet P."/>
            <person name="Pouilly N."/>
            <person name="Raftis F."/>
            <person name="Sallet E."/>
            <person name="Schiex T."/>
            <person name="Thomas J."/>
            <person name="Vandecasteele C."/>
            <person name="Vares D."/>
            <person name="Vear F."/>
            <person name="Vautrin S."/>
            <person name="Crespi M."/>
            <person name="Mangin B."/>
            <person name="Burke J.M."/>
            <person name="Salse J."/>
            <person name="Munos S."/>
            <person name="Vincourt P."/>
            <person name="Rieseberg L.H."/>
            <person name="Langlade N.B."/>
        </authorList>
    </citation>
    <scope>NUCLEOTIDE SEQUENCE [LARGE SCALE GENOMIC DNA]</scope>
    <source>
        <strain evidence="8">cv. SF193</strain>
        <tissue evidence="6">Leaves</tissue>
    </source>
</reference>
<dbReference type="SUPFAM" id="SSF101447">
    <property type="entry name" value="Formin homology 2 domain (FH2 domain)"/>
    <property type="match status" value="1"/>
</dbReference>
<dbReference type="PROSITE" id="PS51444">
    <property type="entry name" value="FH2"/>
    <property type="match status" value="1"/>
</dbReference>
<dbReference type="EMBL" id="MNCJ02000320">
    <property type="protein sequence ID" value="KAF5805001.1"/>
    <property type="molecule type" value="Genomic_DNA"/>
</dbReference>
<dbReference type="Pfam" id="PF10409">
    <property type="entry name" value="PTEN_C2"/>
    <property type="match status" value="1"/>
</dbReference>
<dbReference type="InterPro" id="IPR035892">
    <property type="entry name" value="C2_domain_sf"/>
</dbReference>
<keyword evidence="2" id="KW-0904">Protein phosphatase</keyword>
<feature type="region of interest" description="Disordered" evidence="3">
    <location>
        <begin position="418"/>
        <end position="455"/>
    </location>
</feature>
<dbReference type="PANTHER" id="PTHR45733:SF16">
    <property type="entry name" value="FORMIN-LIKE PROTEIN"/>
    <property type="match status" value="1"/>
</dbReference>
<reference evidence="6" key="3">
    <citation type="submission" date="2020-06" db="EMBL/GenBank/DDBJ databases">
        <title>Helianthus annuus Genome sequencing and assembly Release 2.</title>
        <authorList>
            <person name="Gouzy J."/>
            <person name="Langlade N."/>
            <person name="Munos S."/>
        </authorList>
    </citation>
    <scope>NUCLEOTIDE SEQUENCE</scope>
    <source>
        <tissue evidence="6">Leaves</tissue>
    </source>
</reference>